<keyword evidence="2" id="KW-1185">Reference proteome</keyword>
<organism evidence="1 2">
    <name type="scientific">Thelohanellus kitauei</name>
    <name type="common">Myxosporean</name>
    <dbReference type="NCBI Taxonomy" id="669202"/>
    <lineage>
        <taxon>Eukaryota</taxon>
        <taxon>Metazoa</taxon>
        <taxon>Cnidaria</taxon>
        <taxon>Myxozoa</taxon>
        <taxon>Myxosporea</taxon>
        <taxon>Bivalvulida</taxon>
        <taxon>Platysporina</taxon>
        <taxon>Myxobolidae</taxon>
        <taxon>Thelohanellus</taxon>
    </lineage>
</organism>
<evidence type="ECO:0000313" key="1">
    <source>
        <dbReference type="EMBL" id="KII62940.1"/>
    </source>
</evidence>
<gene>
    <name evidence="1" type="ORF">RF11_12145</name>
</gene>
<proteinExistence type="predicted"/>
<dbReference type="Proteomes" id="UP000031668">
    <property type="component" value="Unassembled WGS sequence"/>
</dbReference>
<dbReference type="EMBL" id="JWZT01004836">
    <property type="protein sequence ID" value="KII62940.1"/>
    <property type="molecule type" value="Genomic_DNA"/>
</dbReference>
<dbReference type="OrthoDB" id="6755952at2759"/>
<sequence length="103" mass="11993">MAMDESNDISDTAPVEVFVRAINDNFGSDRFENLKNRGYMNNIEWRKIGEYIHIWSSGDECSEPARVEAGSVRHKRRIRCYCYTVSEMAFKRKGSVMFLDTDK</sequence>
<name>A0A0C2M7G2_THEKT</name>
<accession>A0A0C2M7G2</accession>
<comment type="caution">
    <text evidence="1">The sequence shown here is derived from an EMBL/GenBank/DDBJ whole genome shotgun (WGS) entry which is preliminary data.</text>
</comment>
<dbReference type="AlphaFoldDB" id="A0A0C2M7G2"/>
<evidence type="ECO:0000313" key="2">
    <source>
        <dbReference type="Proteomes" id="UP000031668"/>
    </source>
</evidence>
<protein>
    <submittedName>
        <fullName evidence="1">Uncharacterized protein</fullName>
    </submittedName>
</protein>
<reference evidence="1 2" key="1">
    <citation type="journal article" date="2014" name="Genome Biol. Evol.">
        <title>The genome of the myxosporean Thelohanellus kitauei shows adaptations to nutrient acquisition within its fish host.</title>
        <authorList>
            <person name="Yang Y."/>
            <person name="Xiong J."/>
            <person name="Zhou Z."/>
            <person name="Huo F."/>
            <person name="Miao W."/>
            <person name="Ran C."/>
            <person name="Liu Y."/>
            <person name="Zhang J."/>
            <person name="Feng J."/>
            <person name="Wang M."/>
            <person name="Wang M."/>
            <person name="Wang L."/>
            <person name="Yao B."/>
        </authorList>
    </citation>
    <scope>NUCLEOTIDE SEQUENCE [LARGE SCALE GENOMIC DNA]</scope>
    <source>
        <strain evidence="1">Wuqing</strain>
    </source>
</reference>